<dbReference type="PATRIC" id="fig|869279.4.peg.2155"/>
<keyword evidence="3" id="KW-1185">Reference proteome</keyword>
<dbReference type="AlphaFoldDB" id="A0A0P6XI38"/>
<protein>
    <submittedName>
        <fullName evidence="2">Uncharacterized protein</fullName>
    </submittedName>
</protein>
<sequence>MNRNIWWIVIGLIAFMFCCCLVLVMTGMGIGLLLIQSTSSLSSPTPLSHLETSTIPRFTLTPYSTSPDPVPEGPYETLERLRNTTVPSRDLNDLARRLEGKRFIPSMQPARPYRLGDRESFWVANVDTNQNFSVTAELAYAADCAYFWIEEGISYRTSDLQDLAETFCKHIYPTTREFFGSEWNPGIDNDPRIYILYASNLGNSVAAYFSSSDSIHPLAQEYSNAHEMFIVNADNTPLDDPYTYGVLAHEFQHMIHWYRDRNEESWLNEGFSELAAFLNGYDPGGFDYLFAREPDLQLNDWPNDPNATTPHYGASFLFVAYFLDRFGEKATQALVAHPDNGMDSLDAVLRDMGAIDPITGQYYTADDVFVDWTITNYLQDASLADGRYTYHRYDIPPTFTVTEDLQSCDTSEITGTVHQYGTDYIQITCPGRWRLHFEGNHEVGVLPVGAYSGNYAFWSNKGDESDMTLTQTFDFTSIEGPITLTYWTWYDLEKDYDYLYLLASENGEDWQILTTPSCTLNDPSGNSYGCGYNGSSQGYIQEHVDLSQFAGKRVTLRFEYITDAAVNGEGFLLDDVAIPAINYFSDFEQDEGGWQAEGFVRIQNRLPQTFRLTLIRQGRTTSIEPLALGANQRAQFEFTLDTRDTATLVISGTTRFTRQPATYRLLLERR</sequence>
<comment type="caution">
    <text evidence="2">The sequence shown here is derived from an EMBL/GenBank/DDBJ whole genome shotgun (WGS) entry which is preliminary data.</text>
</comment>
<dbReference type="OrthoDB" id="275270at2"/>
<keyword evidence="1" id="KW-1133">Transmembrane helix</keyword>
<keyword evidence="1" id="KW-0812">Transmembrane</keyword>
<feature type="transmembrane region" description="Helical" evidence="1">
    <location>
        <begin position="7"/>
        <end position="35"/>
    </location>
</feature>
<evidence type="ECO:0000313" key="3">
    <source>
        <dbReference type="Proteomes" id="UP000050544"/>
    </source>
</evidence>
<evidence type="ECO:0000256" key="1">
    <source>
        <dbReference type="SAM" id="Phobius"/>
    </source>
</evidence>
<reference evidence="2 3" key="1">
    <citation type="submission" date="2015-07" db="EMBL/GenBank/DDBJ databases">
        <title>Whole genome sequence of Thermanaerothrix daxensis DSM 23592.</title>
        <authorList>
            <person name="Hemp J."/>
            <person name="Ward L.M."/>
            <person name="Pace L.A."/>
            <person name="Fischer W.W."/>
        </authorList>
    </citation>
    <scope>NUCLEOTIDE SEQUENCE [LARGE SCALE GENOMIC DNA]</scope>
    <source>
        <strain evidence="2 3">GNS-1</strain>
    </source>
</reference>
<gene>
    <name evidence="2" type="ORF">SE15_12665</name>
</gene>
<proteinExistence type="predicted"/>
<organism evidence="2 3">
    <name type="scientific">Thermanaerothrix daxensis</name>
    <dbReference type="NCBI Taxonomy" id="869279"/>
    <lineage>
        <taxon>Bacteria</taxon>
        <taxon>Bacillati</taxon>
        <taxon>Chloroflexota</taxon>
        <taxon>Anaerolineae</taxon>
        <taxon>Anaerolineales</taxon>
        <taxon>Anaerolineaceae</taxon>
        <taxon>Thermanaerothrix</taxon>
    </lineage>
</organism>
<name>A0A0P6XI38_9CHLR</name>
<dbReference type="Proteomes" id="UP000050544">
    <property type="component" value="Unassembled WGS sequence"/>
</dbReference>
<dbReference type="Pfam" id="PF20773">
    <property type="entry name" value="InhA-like_MAM"/>
    <property type="match status" value="1"/>
</dbReference>
<dbReference type="RefSeq" id="WP_054522452.1">
    <property type="nucleotide sequence ID" value="NZ_LGKO01000005.1"/>
</dbReference>
<dbReference type="STRING" id="869279.SE15_12665"/>
<evidence type="ECO:0000313" key="2">
    <source>
        <dbReference type="EMBL" id="KPL82885.1"/>
    </source>
</evidence>
<dbReference type="EMBL" id="LGKO01000005">
    <property type="protein sequence ID" value="KPL82885.1"/>
    <property type="molecule type" value="Genomic_DNA"/>
</dbReference>
<keyword evidence="1" id="KW-0472">Membrane</keyword>
<accession>A0A0P6XI38</accession>